<comment type="caution">
    <text evidence="9">The sequence shown here is derived from an EMBL/GenBank/DDBJ whole genome shotgun (WGS) entry which is preliminary data.</text>
</comment>
<gene>
    <name evidence="9" type="ORF">QQ020_27805</name>
</gene>
<comment type="subcellular location">
    <subcellularLocation>
        <location evidence="1">Cell outer membrane</location>
    </subcellularLocation>
</comment>
<evidence type="ECO:0000256" key="1">
    <source>
        <dbReference type="ARBA" id="ARBA00004442"/>
    </source>
</evidence>
<keyword evidence="3" id="KW-0813">Transport</keyword>
<dbReference type="Pfam" id="PF02321">
    <property type="entry name" value="OEP"/>
    <property type="match status" value="2"/>
</dbReference>
<evidence type="ECO:0000313" key="10">
    <source>
        <dbReference type="Proteomes" id="UP001172083"/>
    </source>
</evidence>
<dbReference type="InterPro" id="IPR003423">
    <property type="entry name" value="OMP_efflux"/>
</dbReference>
<name>A0ABT8LDS6_9BACT</name>
<dbReference type="EMBL" id="JAUJEB010000007">
    <property type="protein sequence ID" value="MDN5215914.1"/>
    <property type="molecule type" value="Genomic_DNA"/>
</dbReference>
<accession>A0ABT8LDS6</accession>
<evidence type="ECO:0000256" key="8">
    <source>
        <dbReference type="SAM" id="SignalP"/>
    </source>
</evidence>
<dbReference type="Gene3D" id="1.20.1600.10">
    <property type="entry name" value="Outer membrane efflux proteins (OEP)"/>
    <property type="match status" value="1"/>
</dbReference>
<keyword evidence="8" id="KW-0732">Signal</keyword>
<dbReference type="InterPro" id="IPR051906">
    <property type="entry name" value="TolC-like"/>
</dbReference>
<organism evidence="9 10">
    <name type="scientific">Agaribacillus aureus</name>
    <dbReference type="NCBI Taxonomy" id="3051825"/>
    <lineage>
        <taxon>Bacteria</taxon>
        <taxon>Pseudomonadati</taxon>
        <taxon>Bacteroidota</taxon>
        <taxon>Cytophagia</taxon>
        <taxon>Cytophagales</taxon>
        <taxon>Splendidivirgaceae</taxon>
        <taxon>Agaribacillus</taxon>
    </lineage>
</organism>
<dbReference type="PANTHER" id="PTHR30026:SF20">
    <property type="entry name" value="OUTER MEMBRANE PROTEIN TOLC"/>
    <property type="match status" value="1"/>
</dbReference>
<keyword evidence="5" id="KW-0812">Transmembrane</keyword>
<dbReference type="RefSeq" id="WP_346761250.1">
    <property type="nucleotide sequence ID" value="NZ_JAUJEB010000007.1"/>
</dbReference>
<comment type="similarity">
    <text evidence="2">Belongs to the outer membrane factor (OMF) (TC 1.B.17) family.</text>
</comment>
<reference evidence="9" key="1">
    <citation type="submission" date="2023-06" db="EMBL/GenBank/DDBJ databases">
        <title>Genomic of Agaribacillus aureum.</title>
        <authorList>
            <person name="Wang G."/>
        </authorList>
    </citation>
    <scope>NUCLEOTIDE SEQUENCE</scope>
    <source>
        <strain evidence="9">BMA12</strain>
    </source>
</reference>
<protein>
    <submittedName>
        <fullName evidence="9">TolC family protein</fullName>
    </submittedName>
</protein>
<evidence type="ECO:0000256" key="5">
    <source>
        <dbReference type="ARBA" id="ARBA00022692"/>
    </source>
</evidence>
<keyword evidence="10" id="KW-1185">Reference proteome</keyword>
<evidence type="ECO:0000256" key="7">
    <source>
        <dbReference type="ARBA" id="ARBA00023237"/>
    </source>
</evidence>
<dbReference type="Proteomes" id="UP001172083">
    <property type="component" value="Unassembled WGS sequence"/>
</dbReference>
<proteinExistence type="inferred from homology"/>
<evidence type="ECO:0000256" key="3">
    <source>
        <dbReference type="ARBA" id="ARBA00022448"/>
    </source>
</evidence>
<dbReference type="SUPFAM" id="SSF56954">
    <property type="entry name" value="Outer membrane efflux proteins (OEP)"/>
    <property type="match status" value="1"/>
</dbReference>
<keyword evidence="7" id="KW-0998">Cell outer membrane</keyword>
<evidence type="ECO:0000256" key="6">
    <source>
        <dbReference type="ARBA" id="ARBA00023136"/>
    </source>
</evidence>
<evidence type="ECO:0000256" key="2">
    <source>
        <dbReference type="ARBA" id="ARBA00007613"/>
    </source>
</evidence>
<dbReference type="PANTHER" id="PTHR30026">
    <property type="entry name" value="OUTER MEMBRANE PROTEIN TOLC"/>
    <property type="match status" value="1"/>
</dbReference>
<evidence type="ECO:0000313" key="9">
    <source>
        <dbReference type="EMBL" id="MDN5215914.1"/>
    </source>
</evidence>
<feature type="signal peptide" evidence="8">
    <location>
        <begin position="1"/>
        <end position="21"/>
    </location>
</feature>
<sequence>MNKFKITLVLFTITLSTSLCFSQGIQKNVEFDYNLVDIIQLAKSQSPAWLQAETRKENRYWQFRTFKSNYNPQLQLQGRLPDFQRRFTPVTQPDGSIEFRSVSNNNSNLSMRLIQNISTTGARVFINSNVARFDDFDQDLSRYNGSPISIGLEQPIFQFNNLAWDKKIEPLRYEESQKGYFEELEQIAIDATQQYFALLLAQINVEMAKKNQANNDTIYKIAQGRYQLGKIGENDLLQLEANLINSTLDVAQAQLDLETSSLNLKSYVGLSDTGNISLSLPAEIPQFPVDTEKALFEANKNRVDPVSFSRRLLQGDREIAQARGDNGVNLDLLATFGLNNSGGEFGDIYRDPNNQQTVSLNLTVPILDWGRQKSRIKTAEANQQLIQYQINQEKVNFEQEVMTHVKRFDMLREQVKVRRKSDDIESRKYEISKQLFLIGKIDITTLNIALRDKDSAKRNYITSLKDFWEAYFTLRKLTLYDFERGDLLLKELNK</sequence>
<evidence type="ECO:0000256" key="4">
    <source>
        <dbReference type="ARBA" id="ARBA00022452"/>
    </source>
</evidence>
<keyword evidence="4" id="KW-1134">Transmembrane beta strand</keyword>
<keyword evidence="6" id="KW-0472">Membrane</keyword>
<feature type="chain" id="PRO_5045133803" evidence="8">
    <location>
        <begin position="22"/>
        <end position="494"/>
    </location>
</feature>